<dbReference type="Pfam" id="PF07690">
    <property type="entry name" value="MFS_1"/>
    <property type="match status" value="1"/>
</dbReference>
<dbReference type="GeneID" id="37043018"/>
<evidence type="ECO:0000256" key="6">
    <source>
        <dbReference type="SAM" id="Phobius"/>
    </source>
</evidence>
<evidence type="ECO:0000256" key="5">
    <source>
        <dbReference type="SAM" id="MobiDB-lite"/>
    </source>
</evidence>
<proteinExistence type="predicted"/>
<feature type="compositionally biased region" description="Basic and acidic residues" evidence="5">
    <location>
        <begin position="29"/>
        <end position="51"/>
    </location>
</feature>
<dbReference type="InParanoid" id="A0A316YQM6"/>
<dbReference type="Gene3D" id="1.20.1250.20">
    <property type="entry name" value="MFS general substrate transporter like domains"/>
    <property type="match status" value="1"/>
</dbReference>
<feature type="transmembrane region" description="Helical" evidence="6">
    <location>
        <begin position="429"/>
        <end position="452"/>
    </location>
</feature>
<sequence length="565" mass="63286">MSDTETATHAGSPSSPPKDIEKPPQYGEATKETEPTRPAAPERAKTGESRLSRAWTKRNLPRTDGKVELKEKEAWDKLGYSFPTWKKWLILTVIFTVQMSMNLNTSIYPNVVMEIPKDDRYRGVSEQGARVGQMIFLVAYAFGSELWAPWSEELGRWPILQLSLLLVNLTQVWAALAPNYNNLIVARFFGGLFTAGGSVTLGMVADMWEADEQQFAVAFVVLSSVGGTSIGPFIGGFVEAYTIPKVTYWIFWVQLIFGGVTQIMHFFIVPETRATVLLDREAKRRRKAGETNIYGPSELREDRFSFKEIVETWLRPFEMFLREPIVLSLSLLSGFSDALIFTFLESFNFVYKQWGFGTVAIGLAFLPINIGYIISYFSFFPSIISQNRIRRKDPDALLPEARLWWLLWVAPLEAIGLFGFAWTSLGPPHVHWIAPMIFSCMIAIANYAIYMATIDYMVAAYGPYSASATGGNALARDFLAGIAALYATPLYQNLGPMSLEWASTLLGFLAILVTIPIYIFYYKGPAIRARSKFAQTLASDRKANGGHRVVGEGEKADANRMEAQN</sequence>
<evidence type="ECO:0000313" key="8">
    <source>
        <dbReference type="EMBL" id="PWN91687.1"/>
    </source>
</evidence>
<keyword evidence="4 6" id="KW-0472">Membrane</keyword>
<dbReference type="FunFam" id="1.20.1250.20:FF:000088">
    <property type="entry name" value="MFS multidrug transporter, putative"/>
    <property type="match status" value="1"/>
</dbReference>
<dbReference type="GO" id="GO:0022857">
    <property type="term" value="F:transmembrane transporter activity"/>
    <property type="evidence" value="ECO:0007669"/>
    <property type="project" value="InterPro"/>
</dbReference>
<evidence type="ECO:0000256" key="1">
    <source>
        <dbReference type="ARBA" id="ARBA00004141"/>
    </source>
</evidence>
<keyword evidence="3 6" id="KW-1133">Transmembrane helix</keyword>
<dbReference type="InterPro" id="IPR020846">
    <property type="entry name" value="MFS_dom"/>
</dbReference>
<feature type="region of interest" description="Disordered" evidence="5">
    <location>
        <begin position="1"/>
        <end position="57"/>
    </location>
</feature>
<dbReference type="PANTHER" id="PTHR23502:SF3">
    <property type="entry name" value="MAJOR FACILITATOR SUPERFAMILY (MFS) PROFILE DOMAIN-CONTAINING PROTEIN-RELATED"/>
    <property type="match status" value="1"/>
</dbReference>
<evidence type="ECO:0000256" key="2">
    <source>
        <dbReference type="ARBA" id="ARBA00022692"/>
    </source>
</evidence>
<feature type="transmembrane region" description="Helical" evidence="6">
    <location>
        <begin position="216"/>
        <end position="237"/>
    </location>
</feature>
<feature type="transmembrane region" description="Helical" evidence="6">
    <location>
        <begin position="325"/>
        <end position="344"/>
    </location>
</feature>
<name>A0A316YQM6_9BASI</name>
<feature type="compositionally biased region" description="Polar residues" evidence="5">
    <location>
        <begin position="1"/>
        <end position="13"/>
    </location>
</feature>
<feature type="transmembrane region" description="Helical" evidence="6">
    <location>
        <begin position="356"/>
        <end position="382"/>
    </location>
</feature>
<gene>
    <name evidence="8" type="ORF">FA10DRAFT_265532</name>
</gene>
<feature type="domain" description="Major facilitator superfamily (MFS) profile" evidence="7">
    <location>
        <begin position="90"/>
        <end position="525"/>
    </location>
</feature>
<feature type="region of interest" description="Disordered" evidence="5">
    <location>
        <begin position="544"/>
        <end position="565"/>
    </location>
</feature>
<dbReference type="STRING" id="215250.A0A316YQM6"/>
<accession>A0A316YQM6</accession>
<reference evidence="8 9" key="1">
    <citation type="journal article" date="2018" name="Mol. Biol. Evol.">
        <title>Broad Genomic Sampling Reveals a Smut Pathogenic Ancestry of the Fungal Clade Ustilaginomycotina.</title>
        <authorList>
            <person name="Kijpornyongpan T."/>
            <person name="Mondo S.J."/>
            <person name="Barry K."/>
            <person name="Sandor L."/>
            <person name="Lee J."/>
            <person name="Lipzen A."/>
            <person name="Pangilinan J."/>
            <person name="LaButti K."/>
            <person name="Hainaut M."/>
            <person name="Henrissat B."/>
            <person name="Grigoriev I.V."/>
            <person name="Spatafora J.W."/>
            <person name="Aime M.C."/>
        </authorList>
    </citation>
    <scope>NUCLEOTIDE SEQUENCE [LARGE SCALE GENOMIC DNA]</scope>
    <source>
        <strain evidence="8 9">MCA 4198</strain>
    </source>
</reference>
<dbReference type="GO" id="GO:0005886">
    <property type="term" value="C:plasma membrane"/>
    <property type="evidence" value="ECO:0007669"/>
    <property type="project" value="TreeGrafter"/>
</dbReference>
<feature type="transmembrane region" description="Helical" evidence="6">
    <location>
        <begin position="159"/>
        <end position="178"/>
    </location>
</feature>
<dbReference type="InterPro" id="IPR036259">
    <property type="entry name" value="MFS_trans_sf"/>
</dbReference>
<dbReference type="EMBL" id="KZ819635">
    <property type="protein sequence ID" value="PWN91687.1"/>
    <property type="molecule type" value="Genomic_DNA"/>
</dbReference>
<keyword evidence="2 6" id="KW-0812">Transmembrane</keyword>
<dbReference type="Proteomes" id="UP000245768">
    <property type="component" value="Unassembled WGS sequence"/>
</dbReference>
<protein>
    <submittedName>
        <fullName evidence="8">Putative MFS multidrug transporter</fullName>
    </submittedName>
</protein>
<feature type="transmembrane region" description="Helical" evidence="6">
    <location>
        <begin position="249"/>
        <end position="269"/>
    </location>
</feature>
<feature type="transmembrane region" description="Helical" evidence="6">
    <location>
        <begin position="403"/>
        <end position="423"/>
    </location>
</feature>
<organism evidence="8 9">
    <name type="scientific">Acaromyces ingoldii</name>
    <dbReference type="NCBI Taxonomy" id="215250"/>
    <lineage>
        <taxon>Eukaryota</taxon>
        <taxon>Fungi</taxon>
        <taxon>Dikarya</taxon>
        <taxon>Basidiomycota</taxon>
        <taxon>Ustilaginomycotina</taxon>
        <taxon>Exobasidiomycetes</taxon>
        <taxon>Exobasidiales</taxon>
        <taxon>Cryptobasidiaceae</taxon>
        <taxon>Acaromyces</taxon>
    </lineage>
</organism>
<comment type="subcellular location">
    <subcellularLocation>
        <location evidence="1">Membrane</location>
        <topology evidence="1">Multi-pass membrane protein</topology>
    </subcellularLocation>
</comment>
<dbReference type="InterPro" id="IPR011701">
    <property type="entry name" value="MFS"/>
</dbReference>
<evidence type="ECO:0000256" key="3">
    <source>
        <dbReference type="ARBA" id="ARBA00022989"/>
    </source>
</evidence>
<feature type="transmembrane region" description="Helical" evidence="6">
    <location>
        <begin position="503"/>
        <end position="522"/>
    </location>
</feature>
<evidence type="ECO:0000313" key="9">
    <source>
        <dbReference type="Proteomes" id="UP000245768"/>
    </source>
</evidence>
<evidence type="ECO:0000259" key="7">
    <source>
        <dbReference type="PROSITE" id="PS50850"/>
    </source>
</evidence>
<keyword evidence="9" id="KW-1185">Reference proteome</keyword>
<dbReference type="PROSITE" id="PS50850">
    <property type="entry name" value="MFS"/>
    <property type="match status" value="1"/>
</dbReference>
<dbReference type="SUPFAM" id="SSF103473">
    <property type="entry name" value="MFS general substrate transporter"/>
    <property type="match status" value="1"/>
</dbReference>
<evidence type="ECO:0000256" key="4">
    <source>
        <dbReference type="ARBA" id="ARBA00023136"/>
    </source>
</evidence>
<dbReference type="AlphaFoldDB" id="A0A316YQM6"/>
<dbReference type="RefSeq" id="XP_025378885.1">
    <property type="nucleotide sequence ID" value="XM_025521102.1"/>
</dbReference>
<dbReference type="OrthoDB" id="5376138at2759"/>
<dbReference type="PANTHER" id="PTHR23502">
    <property type="entry name" value="MAJOR FACILITATOR SUPERFAMILY"/>
    <property type="match status" value="1"/>
</dbReference>
<feature type="transmembrane region" description="Helical" evidence="6">
    <location>
        <begin position="184"/>
        <end position="204"/>
    </location>
</feature>
<feature type="transmembrane region" description="Helical" evidence="6">
    <location>
        <begin position="128"/>
        <end position="147"/>
    </location>
</feature>